<dbReference type="AlphaFoldDB" id="A0A812SF89"/>
<comment type="caution">
    <text evidence="1">The sequence shown here is derived from an EMBL/GenBank/DDBJ whole genome shotgun (WGS) entry which is preliminary data.</text>
</comment>
<protein>
    <submittedName>
        <fullName evidence="1">Uncharacterized protein</fullName>
    </submittedName>
</protein>
<organism evidence="1 2">
    <name type="scientific">Symbiodinium pilosum</name>
    <name type="common">Dinoflagellate</name>
    <dbReference type="NCBI Taxonomy" id="2952"/>
    <lineage>
        <taxon>Eukaryota</taxon>
        <taxon>Sar</taxon>
        <taxon>Alveolata</taxon>
        <taxon>Dinophyceae</taxon>
        <taxon>Suessiales</taxon>
        <taxon>Symbiodiniaceae</taxon>
        <taxon>Symbiodinium</taxon>
    </lineage>
</organism>
<sequence>VTAFDDHSSPSRFGQNPASRLVVRGADVQQADAEEALRRSPGRTLLLVYPPPGPMAIRCLTSYTGDVLLYVGEGRGGVNGDNAFFDALSMGWKLEETIELDALPGSYEKLYLLRRAAD</sequence>
<proteinExistence type="predicted"/>
<dbReference type="PANTHER" id="PTHR39290">
    <property type="entry name" value="C3H1-TYPE DOMAIN-CONTAINING PROTEIN-RELATED"/>
    <property type="match status" value="1"/>
</dbReference>
<dbReference type="Proteomes" id="UP000649617">
    <property type="component" value="Unassembled WGS sequence"/>
</dbReference>
<dbReference type="PANTHER" id="PTHR39290:SF6">
    <property type="entry name" value="S-ADENOSYL-L-METHIONINE-DEPENDENT METHYLTRANSFERASES SUPERFAMILY PROTEIN"/>
    <property type="match status" value="1"/>
</dbReference>
<feature type="non-terminal residue" evidence="1">
    <location>
        <position position="1"/>
    </location>
</feature>
<dbReference type="OrthoDB" id="420608at2759"/>
<gene>
    <name evidence="1" type="ORF">SPIL2461_LOCUS12310</name>
</gene>
<dbReference type="EMBL" id="CAJNIZ010025158">
    <property type="protein sequence ID" value="CAE7481917.1"/>
    <property type="molecule type" value="Genomic_DNA"/>
</dbReference>
<name>A0A812SF89_SYMPI</name>
<evidence type="ECO:0000313" key="2">
    <source>
        <dbReference type="Proteomes" id="UP000649617"/>
    </source>
</evidence>
<accession>A0A812SF89</accession>
<evidence type="ECO:0000313" key="1">
    <source>
        <dbReference type="EMBL" id="CAE7481917.1"/>
    </source>
</evidence>
<reference evidence="1" key="1">
    <citation type="submission" date="2021-02" db="EMBL/GenBank/DDBJ databases">
        <authorList>
            <person name="Dougan E. K."/>
            <person name="Rhodes N."/>
            <person name="Thang M."/>
            <person name="Chan C."/>
        </authorList>
    </citation>
    <scope>NUCLEOTIDE SEQUENCE</scope>
</reference>
<keyword evidence="2" id="KW-1185">Reference proteome</keyword>